<feature type="domain" description="S5 DRBM" evidence="10">
    <location>
        <begin position="20"/>
        <end position="83"/>
    </location>
</feature>
<keyword evidence="5 8" id="KW-0687">Ribonucleoprotein</keyword>
<comment type="similarity">
    <text evidence="1 9">Belongs to the universal ribosomal protein uS5 family.</text>
</comment>
<evidence type="ECO:0000256" key="1">
    <source>
        <dbReference type="ARBA" id="ARBA00008945"/>
    </source>
</evidence>
<dbReference type="Gene3D" id="3.30.160.20">
    <property type="match status" value="1"/>
</dbReference>
<dbReference type="InterPro" id="IPR014721">
    <property type="entry name" value="Ribsml_uS5_D2-typ_fold_subgr"/>
</dbReference>
<dbReference type="SUPFAM" id="SSF54211">
    <property type="entry name" value="Ribosomal protein S5 domain 2-like"/>
    <property type="match status" value="1"/>
</dbReference>
<dbReference type="InterPro" id="IPR013810">
    <property type="entry name" value="Ribosomal_uS5_N"/>
</dbReference>
<dbReference type="InterPro" id="IPR000851">
    <property type="entry name" value="Ribosomal_uS5"/>
</dbReference>
<dbReference type="InterPro" id="IPR020568">
    <property type="entry name" value="Ribosomal_Su5_D2-typ_SF"/>
</dbReference>
<dbReference type="PROSITE" id="PS50881">
    <property type="entry name" value="S5_DSRBD"/>
    <property type="match status" value="1"/>
</dbReference>
<proteinExistence type="inferred from homology"/>
<dbReference type="Proteomes" id="UP000034732">
    <property type="component" value="Unassembled WGS sequence"/>
</dbReference>
<dbReference type="GO" id="GO:0015935">
    <property type="term" value="C:small ribosomal subunit"/>
    <property type="evidence" value="ECO:0007669"/>
    <property type="project" value="InterPro"/>
</dbReference>
<evidence type="ECO:0000256" key="7">
    <source>
        <dbReference type="ARBA" id="ARBA00035519"/>
    </source>
</evidence>
<accession>A0A0G1PHN9</accession>
<keyword evidence="2" id="KW-0699">rRNA-binding</keyword>
<organism evidence="11 12">
    <name type="scientific">candidate division WWE3 bacterium GW2011_GWA1_46_21</name>
    <dbReference type="NCBI Taxonomy" id="1619107"/>
    <lineage>
        <taxon>Bacteria</taxon>
        <taxon>Katanobacteria</taxon>
    </lineage>
</organism>
<dbReference type="Pfam" id="PF03719">
    <property type="entry name" value="Ribosomal_S5_C"/>
    <property type="match status" value="1"/>
</dbReference>
<dbReference type="PATRIC" id="fig|1619107.3.peg.29"/>
<dbReference type="AlphaFoldDB" id="A0A0G1PHN9"/>
<dbReference type="GO" id="GO:0006412">
    <property type="term" value="P:translation"/>
    <property type="evidence" value="ECO:0007669"/>
    <property type="project" value="InterPro"/>
</dbReference>
<comment type="caution">
    <text evidence="11">The sequence shown here is derived from an EMBL/GenBank/DDBJ whole genome shotgun (WGS) entry which is preliminary data.</text>
</comment>
<sequence>MVQEKEVWFCNMAVSNQPEFEDRVIQIKRISKKTKGGSKFSFSALVAVGDKNGSIGVGFGKAPDVNSSIKKGISAARRNIVRIHKKDSTIAHEVRKKYKASSVLLKPAPQGSGVIAGGAIRDVVELVGIKDISAKMFGSNNKSCVVRCTVDALKLLKEVK</sequence>
<dbReference type="GO" id="GO:0003735">
    <property type="term" value="F:structural constituent of ribosome"/>
    <property type="evidence" value="ECO:0007669"/>
    <property type="project" value="UniProtKB-UniRule"/>
</dbReference>
<reference evidence="11 12" key="1">
    <citation type="journal article" date="2015" name="Nature">
        <title>rRNA introns, odd ribosomes, and small enigmatic genomes across a large radiation of phyla.</title>
        <authorList>
            <person name="Brown C.T."/>
            <person name="Hug L.A."/>
            <person name="Thomas B.C."/>
            <person name="Sharon I."/>
            <person name="Castelle C.J."/>
            <person name="Singh A."/>
            <person name="Wilkins M.J."/>
            <person name="Williams K.H."/>
            <person name="Banfield J.F."/>
        </authorList>
    </citation>
    <scope>NUCLEOTIDE SEQUENCE [LARGE SCALE GENOMIC DNA]</scope>
</reference>
<evidence type="ECO:0000259" key="10">
    <source>
        <dbReference type="PROSITE" id="PS50881"/>
    </source>
</evidence>
<dbReference type="FunFam" id="3.30.230.10:FF:000002">
    <property type="entry name" value="30S ribosomal protein S5"/>
    <property type="match status" value="1"/>
</dbReference>
<evidence type="ECO:0000256" key="3">
    <source>
        <dbReference type="ARBA" id="ARBA00022884"/>
    </source>
</evidence>
<dbReference type="Pfam" id="PF00333">
    <property type="entry name" value="Ribosomal_S5"/>
    <property type="match status" value="1"/>
</dbReference>
<dbReference type="PANTHER" id="PTHR48277">
    <property type="entry name" value="MITOCHONDRIAL RIBOSOMAL PROTEIN S5"/>
    <property type="match status" value="1"/>
</dbReference>
<dbReference type="InterPro" id="IPR005712">
    <property type="entry name" value="Ribosomal_uS5_bac-type"/>
</dbReference>
<dbReference type="PANTHER" id="PTHR48277:SF1">
    <property type="entry name" value="MITOCHONDRIAL RIBOSOMAL PROTEIN S5"/>
    <property type="match status" value="1"/>
</dbReference>
<dbReference type="NCBIfam" id="TIGR01021">
    <property type="entry name" value="rpsE_bact"/>
    <property type="match status" value="1"/>
</dbReference>
<gene>
    <name evidence="11" type="ORF">UX44_C0001G0027</name>
</gene>
<keyword evidence="4 8" id="KW-0689">Ribosomal protein</keyword>
<name>A0A0G1PHN9_UNCKA</name>
<evidence type="ECO:0000256" key="9">
    <source>
        <dbReference type="RuleBase" id="RU003823"/>
    </source>
</evidence>
<dbReference type="EMBL" id="LCMF01000001">
    <property type="protein sequence ID" value="KKU32182.1"/>
    <property type="molecule type" value="Genomic_DNA"/>
</dbReference>
<keyword evidence="3" id="KW-0694">RNA-binding</keyword>
<evidence type="ECO:0000256" key="8">
    <source>
        <dbReference type="PROSITE-ProRule" id="PRU00268"/>
    </source>
</evidence>
<evidence type="ECO:0000256" key="5">
    <source>
        <dbReference type="ARBA" id="ARBA00023274"/>
    </source>
</evidence>
<protein>
    <recommendedName>
        <fullName evidence="6">Small ribosomal subunit protein uS5</fullName>
    </recommendedName>
    <alternativeName>
        <fullName evidence="7">30S ribosomal protein S5</fullName>
    </alternativeName>
</protein>
<evidence type="ECO:0000313" key="11">
    <source>
        <dbReference type="EMBL" id="KKU32182.1"/>
    </source>
</evidence>
<evidence type="ECO:0000256" key="6">
    <source>
        <dbReference type="ARBA" id="ARBA00035255"/>
    </source>
</evidence>
<dbReference type="Gene3D" id="3.30.230.10">
    <property type="match status" value="1"/>
</dbReference>
<dbReference type="GO" id="GO:0019843">
    <property type="term" value="F:rRNA binding"/>
    <property type="evidence" value="ECO:0007669"/>
    <property type="project" value="UniProtKB-KW"/>
</dbReference>
<dbReference type="GO" id="GO:0005737">
    <property type="term" value="C:cytoplasm"/>
    <property type="evidence" value="ECO:0007669"/>
    <property type="project" value="UniProtKB-ARBA"/>
</dbReference>
<dbReference type="SUPFAM" id="SSF54768">
    <property type="entry name" value="dsRNA-binding domain-like"/>
    <property type="match status" value="1"/>
</dbReference>
<evidence type="ECO:0000256" key="2">
    <source>
        <dbReference type="ARBA" id="ARBA00022730"/>
    </source>
</evidence>
<evidence type="ECO:0000256" key="4">
    <source>
        <dbReference type="ARBA" id="ARBA00022980"/>
    </source>
</evidence>
<dbReference type="InterPro" id="IPR005324">
    <property type="entry name" value="Ribosomal_uS5_C"/>
</dbReference>
<evidence type="ECO:0000313" key="12">
    <source>
        <dbReference type="Proteomes" id="UP000034732"/>
    </source>
</evidence>